<evidence type="ECO:0000256" key="1">
    <source>
        <dbReference type="ARBA" id="ARBA00004141"/>
    </source>
</evidence>
<proteinExistence type="predicted"/>
<accession>A0A196SK68</accession>
<dbReference type="GO" id="GO:0016020">
    <property type="term" value="C:membrane"/>
    <property type="evidence" value="ECO:0007669"/>
    <property type="project" value="UniProtKB-SubCell"/>
</dbReference>
<dbReference type="EMBL" id="LXWW01000089">
    <property type="protein sequence ID" value="OAO16319.1"/>
    <property type="molecule type" value="Genomic_DNA"/>
</dbReference>
<protein>
    <submittedName>
        <fullName evidence="6">Transmembrane and coiled-coil domain-containing protein</fullName>
    </submittedName>
</protein>
<reference evidence="6 7" key="1">
    <citation type="submission" date="2016-05" db="EMBL/GenBank/DDBJ databases">
        <title>Nuclear genome of Blastocystis sp. subtype 1 NandII.</title>
        <authorList>
            <person name="Gentekaki E."/>
            <person name="Curtis B."/>
            <person name="Stairs C."/>
            <person name="Eme L."/>
            <person name="Herman E."/>
            <person name="Klimes V."/>
            <person name="Arias M.C."/>
            <person name="Elias M."/>
            <person name="Hilliou F."/>
            <person name="Klute M."/>
            <person name="Malik S.-B."/>
            <person name="Pightling A."/>
            <person name="Rachubinski R."/>
            <person name="Salas D."/>
            <person name="Schlacht A."/>
            <person name="Suga H."/>
            <person name="Archibald J."/>
            <person name="Ball S.G."/>
            <person name="Clark G."/>
            <person name="Dacks J."/>
            <person name="Van Der Giezen M."/>
            <person name="Tsaousis A."/>
            <person name="Roger A."/>
        </authorList>
    </citation>
    <scope>NUCLEOTIDE SEQUENCE [LARGE SCALE GENOMIC DNA]</scope>
    <source>
        <strain evidence="7">ATCC 50177 / NandII</strain>
    </source>
</reference>
<evidence type="ECO:0000256" key="5">
    <source>
        <dbReference type="SAM" id="MobiDB-lite"/>
    </source>
</evidence>
<evidence type="ECO:0000256" key="3">
    <source>
        <dbReference type="ARBA" id="ARBA00022989"/>
    </source>
</evidence>
<evidence type="ECO:0000256" key="2">
    <source>
        <dbReference type="ARBA" id="ARBA00022692"/>
    </source>
</evidence>
<comment type="caution">
    <text evidence="6">The sequence shown here is derived from an EMBL/GenBank/DDBJ whole genome shotgun (WGS) entry which is preliminary data.</text>
</comment>
<comment type="subcellular location">
    <subcellularLocation>
        <location evidence="1">Membrane</location>
        <topology evidence="1">Multi-pass membrane protein</topology>
    </subcellularLocation>
</comment>
<evidence type="ECO:0000256" key="4">
    <source>
        <dbReference type="ARBA" id="ARBA00023136"/>
    </source>
</evidence>
<organism evidence="6 7">
    <name type="scientific">Blastocystis sp. subtype 1 (strain ATCC 50177 / NandII)</name>
    <dbReference type="NCBI Taxonomy" id="478820"/>
    <lineage>
        <taxon>Eukaryota</taxon>
        <taxon>Sar</taxon>
        <taxon>Stramenopiles</taxon>
        <taxon>Bigyra</taxon>
        <taxon>Opalozoa</taxon>
        <taxon>Opalinata</taxon>
        <taxon>Blastocystidae</taxon>
        <taxon>Blastocystis</taxon>
    </lineage>
</organism>
<gene>
    <name evidence="6" type="ORF">AV274_1969</name>
</gene>
<dbReference type="InterPro" id="IPR007941">
    <property type="entry name" value="DUF726"/>
</dbReference>
<dbReference type="Pfam" id="PF05277">
    <property type="entry name" value="DUF726"/>
    <property type="match status" value="1"/>
</dbReference>
<dbReference type="AlphaFoldDB" id="A0A196SK68"/>
<evidence type="ECO:0000313" key="7">
    <source>
        <dbReference type="Proteomes" id="UP000078348"/>
    </source>
</evidence>
<keyword evidence="3" id="KW-1133">Transmembrane helix</keyword>
<dbReference type="PANTHER" id="PTHR17920">
    <property type="entry name" value="TRANSMEMBRANE AND COILED-COIL DOMAIN-CONTAINING PROTEIN 4 TMCO4"/>
    <property type="match status" value="1"/>
</dbReference>
<name>A0A196SK68_BLAHN</name>
<dbReference type="PANTHER" id="PTHR17920:SF3">
    <property type="entry name" value="TRANSMEMBRANE AND COILED-COIL DOMAIN-CONTAINING PROTEIN 4"/>
    <property type="match status" value="1"/>
</dbReference>
<dbReference type="Proteomes" id="UP000078348">
    <property type="component" value="Unassembled WGS sequence"/>
</dbReference>
<feature type="region of interest" description="Disordered" evidence="5">
    <location>
        <begin position="32"/>
        <end position="51"/>
    </location>
</feature>
<sequence>MTRLGGEVNMMIIDTADHVEDQNVKPVKHNDAMKQTEKQNVKQRETAKQTEEPMLDEAWARLTTSFDVLLINGLATDAASALSIWGFHPNDLWWREDHSGGHVYLVEWESETLSKIRTLVTDTAYQSAFSSMVSSIAKQSLCKGVFVTPPALMAISPIAFFDNAWAVARNKAETAGVVLAQLLLSRPAPRPFSVVAFSVGCVMVQSLMKELYEKKQLGVLQDVVLLGCPSSVDAAQWEQYRQVVSGRLVNGFSTNDGVLCYLHRVDTGTLSVAGLQKVEVKGVENVDLSLEVQSHSDYMTKIRTLLILLRFGQGYD</sequence>
<keyword evidence="7" id="KW-1185">Reference proteome</keyword>
<keyword evidence="4" id="KW-0472">Membrane</keyword>
<dbReference type="STRING" id="478820.A0A196SK68"/>
<evidence type="ECO:0000313" key="6">
    <source>
        <dbReference type="EMBL" id="OAO16319.1"/>
    </source>
</evidence>
<keyword evidence="2 6" id="KW-0812">Transmembrane</keyword>
<dbReference type="OrthoDB" id="277931at2759"/>